<dbReference type="PANTHER" id="PTHR33021">
    <property type="entry name" value="BLUE COPPER PROTEIN"/>
    <property type="match status" value="1"/>
</dbReference>
<dbReference type="PROSITE" id="PS51485">
    <property type="entry name" value="PHYTOCYANIN"/>
    <property type="match status" value="1"/>
</dbReference>
<evidence type="ECO:0000256" key="1">
    <source>
        <dbReference type="ARBA" id="ARBA00023157"/>
    </source>
</evidence>
<evidence type="ECO:0000313" key="6">
    <source>
        <dbReference type="Proteomes" id="UP000237347"/>
    </source>
</evidence>
<dbReference type="GO" id="GO:0005886">
    <property type="term" value="C:plasma membrane"/>
    <property type="evidence" value="ECO:0007669"/>
    <property type="project" value="TreeGrafter"/>
</dbReference>
<gene>
    <name evidence="5" type="primary">BCB_4</name>
    <name evidence="5" type="ORF">CFP56_002131</name>
</gene>
<accession>A0AAW0M8G7</accession>
<dbReference type="InterPro" id="IPR003245">
    <property type="entry name" value="Phytocyanin_dom"/>
</dbReference>
<evidence type="ECO:0000256" key="3">
    <source>
        <dbReference type="SAM" id="SignalP"/>
    </source>
</evidence>
<dbReference type="FunFam" id="2.60.40.420:FF:000034">
    <property type="entry name" value="Cupredoxin superfamily protein"/>
    <property type="match status" value="1"/>
</dbReference>
<sequence length="176" mass="18898">MAIRMGLIVCLIVGVALLNAATTQVTATVEYQVGDSLGWTVPPNTSYYSTWASSKTFFLGDEFTFNATNGTHNVVTVSEAEYNACTKVTSSVFEVQNSSAMRYTPQTAGAYYIICTVGNHCEQGQKFSFKLQSTGSPTESLPNSASSLTVGALFAVLTTTAISFLTSYKCPQILNY</sequence>
<evidence type="ECO:0000313" key="5">
    <source>
        <dbReference type="EMBL" id="KAK7859747.1"/>
    </source>
</evidence>
<dbReference type="Gene3D" id="2.60.40.420">
    <property type="entry name" value="Cupredoxins - blue copper proteins"/>
    <property type="match status" value="1"/>
</dbReference>
<comment type="caution">
    <text evidence="5">The sequence shown here is derived from an EMBL/GenBank/DDBJ whole genome shotgun (WGS) entry which is preliminary data.</text>
</comment>
<dbReference type="InterPro" id="IPR039391">
    <property type="entry name" value="Phytocyanin-like"/>
</dbReference>
<keyword evidence="1" id="KW-1015">Disulfide bond</keyword>
<protein>
    <submittedName>
        <fullName evidence="5">Blue copper protein</fullName>
    </submittedName>
</protein>
<dbReference type="InterPro" id="IPR008972">
    <property type="entry name" value="Cupredoxin"/>
</dbReference>
<dbReference type="Pfam" id="PF02298">
    <property type="entry name" value="Cu_bind_like"/>
    <property type="match status" value="1"/>
</dbReference>
<keyword evidence="6" id="KW-1185">Reference proteome</keyword>
<evidence type="ECO:0000259" key="4">
    <source>
        <dbReference type="PROSITE" id="PS51485"/>
    </source>
</evidence>
<proteinExistence type="predicted"/>
<feature type="chain" id="PRO_5043698969" evidence="3">
    <location>
        <begin position="28"/>
        <end position="176"/>
    </location>
</feature>
<dbReference type="SUPFAM" id="SSF49503">
    <property type="entry name" value="Cupredoxins"/>
    <property type="match status" value="1"/>
</dbReference>
<dbReference type="PANTHER" id="PTHR33021:SF498">
    <property type="entry name" value="UMECYANIN-LIKE"/>
    <property type="match status" value="1"/>
</dbReference>
<feature type="domain" description="Phytocyanin" evidence="4">
    <location>
        <begin position="29"/>
        <end position="133"/>
    </location>
</feature>
<keyword evidence="2" id="KW-0325">Glycoprotein</keyword>
<evidence type="ECO:0000256" key="2">
    <source>
        <dbReference type="ARBA" id="ARBA00023180"/>
    </source>
</evidence>
<dbReference type="Proteomes" id="UP000237347">
    <property type="component" value="Unassembled WGS sequence"/>
</dbReference>
<feature type="signal peptide" evidence="3">
    <location>
        <begin position="1"/>
        <end position="27"/>
    </location>
</feature>
<keyword evidence="3" id="KW-0732">Signal</keyword>
<organism evidence="5 6">
    <name type="scientific">Quercus suber</name>
    <name type="common">Cork oak</name>
    <dbReference type="NCBI Taxonomy" id="58331"/>
    <lineage>
        <taxon>Eukaryota</taxon>
        <taxon>Viridiplantae</taxon>
        <taxon>Streptophyta</taxon>
        <taxon>Embryophyta</taxon>
        <taxon>Tracheophyta</taxon>
        <taxon>Spermatophyta</taxon>
        <taxon>Magnoliopsida</taxon>
        <taxon>eudicotyledons</taxon>
        <taxon>Gunneridae</taxon>
        <taxon>Pentapetalae</taxon>
        <taxon>rosids</taxon>
        <taxon>fabids</taxon>
        <taxon>Fagales</taxon>
        <taxon>Fagaceae</taxon>
        <taxon>Quercus</taxon>
    </lineage>
</organism>
<dbReference type="AlphaFoldDB" id="A0AAW0M8G7"/>
<dbReference type="EMBL" id="PKMF04000010">
    <property type="protein sequence ID" value="KAK7859747.1"/>
    <property type="molecule type" value="Genomic_DNA"/>
</dbReference>
<dbReference type="GO" id="GO:0009055">
    <property type="term" value="F:electron transfer activity"/>
    <property type="evidence" value="ECO:0007669"/>
    <property type="project" value="InterPro"/>
</dbReference>
<reference evidence="5 6" key="1">
    <citation type="journal article" date="2018" name="Sci. Data">
        <title>The draft genome sequence of cork oak.</title>
        <authorList>
            <person name="Ramos A.M."/>
            <person name="Usie A."/>
            <person name="Barbosa P."/>
            <person name="Barros P.M."/>
            <person name="Capote T."/>
            <person name="Chaves I."/>
            <person name="Simoes F."/>
            <person name="Abreu I."/>
            <person name="Carrasquinho I."/>
            <person name="Faro C."/>
            <person name="Guimaraes J.B."/>
            <person name="Mendonca D."/>
            <person name="Nobrega F."/>
            <person name="Rodrigues L."/>
            <person name="Saibo N.J.M."/>
            <person name="Varela M.C."/>
            <person name="Egas C."/>
            <person name="Matos J."/>
            <person name="Miguel C.M."/>
            <person name="Oliveira M.M."/>
            <person name="Ricardo C.P."/>
            <person name="Goncalves S."/>
        </authorList>
    </citation>
    <scope>NUCLEOTIDE SEQUENCE [LARGE SCALE GENOMIC DNA]</scope>
    <source>
        <strain evidence="6">cv. HL8</strain>
    </source>
</reference>
<name>A0AAW0M8G7_QUESU</name>